<feature type="compositionally biased region" description="Gly residues" evidence="1">
    <location>
        <begin position="44"/>
        <end position="56"/>
    </location>
</feature>
<dbReference type="EMBL" id="JAHYIQ010000009">
    <property type="protein sequence ID" value="KAK1129173.1"/>
    <property type="molecule type" value="Genomic_DNA"/>
</dbReference>
<protein>
    <submittedName>
        <fullName evidence="2">Uncharacterized protein</fullName>
    </submittedName>
</protein>
<reference evidence="2" key="1">
    <citation type="submission" date="2021-10" db="EMBL/GenBank/DDBJ databases">
        <title>Melipona bicolor Genome sequencing and assembly.</title>
        <authorList>
            <person name="Araujo N.S."/>
            <person name="Arias M.C."/>
        </authorList>
    </citation>
    <scope>NUCLEOTIDE SEQUENCE</scope>
    <source>
        <strain evidence="2">USP_2M_L1-L4_2017</strain>
        <tissue evidence="2">Whole body</tissue>
    </source>
</reference>
<name>A0AA40G1D3_9HYME</name>
<keyword evidence="3" id="KW-1185">Reference proteome</keyword>
<sequence>MTEYAEAVGLARNLASRVAMLLQSDKNQPEIRPPLGRRAETGRKGGGGEGGDGGGTVWNTSGKERE</sequence>
<comment type="caution">
    <text evidence="2">The sequence shown here is derived from an EMBL/GenBank/DDBJ whole genome shotgun (WGS) entry which is preliminary data.</text>
</comment>
<evidence type="ECO:0000313" key="2">
    <source>
        <dbReference type="EMBL" id="KAK1129173.1"/>
    </source>
</evidence>
<gene>
    <name evidence="2" type="ORF">K0M31_020303</name>
</gene>
<evidence type="ECO:0000256" key="1">
    <source>
        <dbReference type="SAM" id="MobiDB-lite"/>
    </source>
</evidence>
<feature type="region of interest" description="Disordered" evidence="1">
    <location>
        <begin position="25"/>
        <end position="66"/>
    </location>
</feature>
<organism evidence="2 3">
    <name type="scientific">Melipona bicolor</name>
    <dbReference type="NCBI Taxonomy" id="60889"/>
    <lineage>
        <taxon>Eukaryota</taxon>
        <taxon>Metazoa</taxon>
        <taxon>Ecdysozoa</taxon>
        <taxon>Arthropoda</taxon>
        <taxon>Hexapoda</taxon>
        <taxon>Insecta</taxon>
        <taxon>Pterygota</taxon>
        <taxon>Neoptera</taxon>
        <taxon>Endopterygota</taxon>
        <taxon>Hymenoptera</taxon>
        <taxon>Apocrita</taxon>
        <taxon>Aculeata</taxon>
        <taxon>Apoidea</taxon>
        <taxon>Anthophila</taxon>
        <taxon>Apidae</taxon>
        <taxon>Melipona</taxon>
    </lineage>
</organism>
<accession>A0AA40G1D3</accession>
<dbReference type="AlphaFoldDB" id="A0AA40G1D3"/>
<dbReference type="Proteomes" id="UP001177670">
    <property type="component" value="Unassembled WGS sequence"/>
</dbReference>
<evidence type="ECO:0000313" key="3">
    <source>
        <dbReference type="Proteomes" id="UP001177670"/>
    </source>
</evidence>
<proteinExistence type="predicted"/>
<feature type="compositionally biased region" description="Polar residues" evidence="1">
    <location>
        <begin position="57"/>
        <end position="66"/>
    </location>
</feature>